<dbReference type="Pfam" id="PF06725">
    <property type="entry name" value="3D"/>
    <property type="match status" value="1"/>
</dbReference>
<evidence type="ECO:0000313" key="6">
    <source>
        <dbReference type="Proteomes" id="UP000233440"/>
    </source>
</evidence>
<name>A0A2N3LFY2_9BACI</name>
<dbReference type="InterPro" id="IPR051933">
    <property type="entry name" value="Resuscitation_pf_RpfB"/>
</dbReference>
<dbReference type="GO" id="GO:0009254">
    <property type="term" value="P:peptidoglycan turnover"/>
    <property type="evidence" value="ECO:0007669"/>
    <property type="project" value="InterPro"/>
</dbReference>
<dbReference type="PANTHER" id="PTHR39160:SF6">
    <property type="entry name" value="CELL WALL-BINDING PROTEIN YOCH"/>
    <property type="match status" value="1"/>
</dbReference>
<evidence type="ECO:0000256" key="3">
    <source>
        <dbReference type="SAM" id="Phobius"/>
    </source>
</evidence>
<dbReference type="AlphaFoldDB" id="A0A2N3LFY2"/>
<dbReference type="GO" id="GO:0019867">
    <property type="term" value="C:outer membrane"/>
    <property type="evidence" value="ECO:0007669"/>
    <property type="project" value="InterPro"/>
</dbReference>
<keyword evidence="3" id="KW-1133">Transmembrane helix</keyword>
<dbReference type="OrthoDB" id="9798935at2"/>
<evidence type="ECO:0000313" key="5">
    <source>
        <dbReference type="EMBL" id="PKR83528.1"/>
    </source>
</evidence>
<protein>
    <recommendedName>
        <fullName evidence="4">3D domain-containing protein</fullName>
    </recommendedName>
</protein>
<keyword evidence="6" id="KW-1185">Reference proteome</keyword>
<dbReference type="InterPro" id="IPR010611">
    <property type="entry name" value="3D_dom"/>
</dbReference>
<keyword evidence="3" id="KW-0812">Transmembrane</keyword>
<reference evidence="5 6" key="1">
    <citation type="submission" date="2017-11" db="EMBL/GenBank/DDBJ databases">
        <title>Bacillus camelliae sp. nov., isolated from pu'er tea.</title>
        <authorList>
            <person name="Niu L."/>
        </authorList>
    </citation>
    <scope>NUCLEOTIDE SEQUENCE [LARGE SCALE GENOMIC DNA]</scope>
    <source>
        <strain evidence="5 6">7578-1</strain>
    </source>
</reference>
<dbReference type="EMBL" id="PIQO01000017">
    <property type="protein sequence ID" value="PKR83528.1"/>
    <property type="molecule type" value="Genomic_DNA"/>
</dbReference>
<feature type="domain" description="3D" evidence="4">
    <location>
        <begin position="144"/>
        <end position="207"/>
    </location>
</feature>
<keyword evidence="3" id="KW-0472">Membrane</keyword>
<keyword evidence="1" id="KW-0732">Signal</keyword>
<dbReference type="GO" id="GO:0004553">
    <property type="term" value="F:hydrolase activity, hydrolyzing O-glycosyl compounds"/>
    <property type="evidence" value="ECO:0007669"/>
    <property type="project" value="InterPro"/>
</dbReference>
<gene>
    <name evidence="5" type="ORF">CWO92_18355</name>
</gene>
<dbReference type="CDD" id="cd14667">
    <property type="entry name" value="3D_containing_proteins"/>
    <property type="match status" value="1"/>
</dbReference>
<organism evidence="5 6">
    <name type="scientific">Heyndrickxia camelliae</name>
    <dbReference type="NCBI Taxonomy" id="1707093"/>
    <lineage>
        <taxon>Bacteria</taxon>
        <taxon>Bacillati</taxon>
        <taxon>Bacillota</taxon>
        <taxon>Bacilli</taxon>
        <taxon>Bacillales</taxon>
        <taxon>Bacillaceae</taxon>
        <taxon>Heyndrickxia</taxon>
    </lineage>
</organism>
<dbReference type="RefSeq" id="WP_101355668.1">
    <property type="nucleotide sequence ID" value="NZ_PIQO01000017.1"/>
</dbReference>
<dbReference type="PANTHER" id="PTHR39160">
    <property type="entry name" value="CELL WALL-BINDING PROTEIN YOCH"/>
    <property type="match status" value="1"/>
</dbReference>
<proteinExistence type="predicted"/>
<comment type="caution">
    <text evidence="5">The sequence shown here is derived from an EMBL/GenBank/DDBJ whole genome shotgun (WGS) entry which is preliminary data.</text>
</comment>
<dbReference type="Proteomes" id="UP000233440">
    <property type="component" value="Unassembled WGS sequence"/>
</dbReference>
<sequence>MKQNTARNLVIAGTVLFASTVSIIYSDINRERIKYKNELESQVKLNDALMRSYKKQSNLLKDKENDIKELNKQFQSKDKTIKLQSNEIHRLKKQLEKAKKRNELPTKKLKMEVTSYIAHCKEGCTGITRSGYNVSNTIYYKGYRVVAADLNVLPLYSIIQIKTKHETFKAVVIDSGGAIVGNKLDLLSKDTQTAINFGRQIAEVTILRMGKEGNK</sequence>
<accession>A0A2N3LFY2</accession>
<evidence type="ECO:0000256" key="1">
    <source>
        <dbReference type="ARBA" id="ARBA00022729"/>
    </source>
</evidence>
<feature type="coiled-coil region" evidence="2">
    <location>
        <begin position="46"/>
        <end position="101"/>
    </location>
</feature>
<evidence type="ECO:0000256" key="2">
    <source>
        <dbReference type="SAM" id="Coils"/>
    </source>
</evidence>
<feature type="transmembrane region" description="Helical" evidence="3">
    <location>
        <begin position="6"/>
        <end position="26"/>
    </location>
</feature>
<keyword evidence="2" id="KW-0175">Coiled coil</keyword>
<dbReference type="InterPro" id="IPR059180">
    <property type="entry name" value="3D_YorM"/>
</dbReference>
<evidence type="ECO:0000259" key="4">
    <source>
        <dbReference type="Pfam" id="PF06725"/>
    </source>
</evidence>